<evidence type="ECO:0000313" key="2">
    <source>
        <dbReference type="Proteomes" id="UP000824014"/>
    </source>
</evidence>
<evidence type="ECO:0000313" key="1">
    <source>
        <dbReference type="EMBL" id="HIZ14820.1"/>
    </source>
</evidence>
<protein>
    <submittedName>
        <fullName evidence="1">Uncharacterized protein</fullName>
    </submittedName>
</protein>
<comment type="caution">
    <text evidence="1">The sequence shown here is derived from an EMBL/GenBank/DDBJ whole genome shotgun (WGS) entry which is preliminary data.</text>
</comment>
<dbReference type="EMBL" id="DXCC01000006">
    <property type="protein sequence ID" value="HIZ14820.1"/>
    <property type="molecule type" value="Genomic_DNA"/>
</dbReference>
<organism evidence="1 2">
    <name type="scientific">Candidatus Tidjanibacter faecipullorum</name>
    <dbReference type="NCBI Taxonomy" id="2838766"/>
    <lineage>
        <taxon>Bacteria</taxon>
        <taxon>Pseudomonadati</taxon>
        <taxon>Bacteroidota</taxon>
        <taxon>Bacteroidia</taxon>
        <taxon>Bacteroidales</taxon>
        <taxon>Rikenellaceae</taxon>
        <taxon>Tidjanibacter</taxon>
    </lineage>
</organism>
<proteinExistence type="predicted"/>
<accession>A0A9D2ILI8</accession>
<dbReference type="Proteomes" id="UP000824014">
    <property type="component" value="Unassembled WGS sequence"/>
</dbReference>
<name>A0A9D2ILI8_9BACT</name>
<gene>
    <name evidence="1" type="ORF">H9816_02750</name>
</gene>
<sequence length="488" mass="56728">MNTRNDINSSSFAERLNRIHNLRLMRNTTSELSAHTGIQLGNNSFSRKSPFITRCIYSEFAREVAERTGFDLDDLLTNYAKASVYYEKIKGTKRSQPEFHRNVLRCLLDEKFAETADKAYRVAAKAAAGFNQPLLLLLITDLIPTFRSRTGDVSPTILLEQLTQLRDFLRPLYMSCTFPSAPYLIQQYKAYARRIHDGECVTRLDLIYFAVDIYANLENNYIPRQNFLANQYVYQHLLHPDLESGIWRERDCGGPNPIYWFFDSLGGEYIVIRKEFNRQQRQVKETYYELYIWQNEDRPSFMLYKEDQLSNLLQGRPLSERACMLGSVTTNDMEHPTSLELAFHTNCYEQFPTHLTRIADRADRAFMDNLTDGTWATIYDGLHAEYGAIERVITAYSIYLEYASETLSDGRRRVTSWVRIPRTGLLEQADIVTPMVRIHYDQRIYLEIIPQNYIVDITDEDSIRQSGLDVVDSIVVEYPEPETDALAQ</sequence>
<reference evidence="1" key="1">
    <citation type="journal article" date="2021" name="PeerJ">
        <title>Extensive microbial diversity within the chicken gut microbiome revealed by metagenomics and culture.</title>
        <authorList>
            <person name="Gilroy R."/>
            <person name="Ravi A."/>
            <person name="Getino M."/>
            <person name="Pursley I."/>
            <person name="Horton D.L."/>
            <person name="Alikhan N.F."/>
            <person name="Baker D."/>
            <person name="Gharbi K."/>
            <person name="Hall N."/>
            <person name="Watson M."/>
            <person name="Adriaenssens E.M."/>
            <person name="Foster-Nyarko E."/>
            <person name="Jarju S."/>
            <person name="Secka A."/>
            <person name="Antonio M."/>
            <person name="Oren A."/>
            <person name="Chaudhuri R.R."/>
            <person name="La Ragione R."/>
            <person name="Hildebrand F."/>
            <person name="Pallen M.J."/>
        </authorList>
    </citation>
    <scope>NUCLEOTIDE SEQUENCE</scope>
    <source>
        <strain evidence="1">ChiHjej11B10-19426</strain>
    </source>
</reference>
<reference evidence="1" key="2">
    <citation type="submission" date="2021-04" db="EMBL/GenBank/DDBJ databases">
        <authorList>
            <person name="Gilroy R."/>
        </authorList>
    </citation>
    <scope>NUCLEOTIDE SEQUENCE</scope>
    <source>
        <strain evidence="1">ChiHjej11B10-19426</strain>
    </source>
</reference>
<dbReference type="AlphaFoldDB" id="A0A9D2ILI8"/>